<feature type="region of interest" description="Disordered" evidence="8">
    <location>
        <begin position="812"/>
        <end position="831"/>
    </location>
</feature>
<dbReference type="Pfam" id="PF05833">
    <property type="entry name" value="NFACT_N"/>
    <property type="match status" value="1"/>
</dbReference>
<dbReference type="GO" id="GO:0043023">
    <property type="term" value="F:ribosomal large subunit binding"/>
    <property type="evidence" value="ECO:0007669"/>
    <property type="project" value="TreeGrafter"/>
</dbReference>
<dbReference type="PANTHER" id="PTHR15239:SF6">
    <property type="entry name" value="RIBOSOME QUALITY CONTROL COMPLEX SUBUNIT NEMF"/>
    <property type="match status" value="1"/>
</dbReference>
<keyword evidence="5 7" id="KW-0175">Coiled coil</keyword>
<dbReference type="InterPro" id="IPR008532">
    <property type="entry name" value="NFACT_RNA-bd"/>
</dbReference>
<evidence type="ECO:0000256" key="6">
    <source>
        <dbReference type="ARBA" id="ARBA00023242"/>
    </source>
</evidence>
<dbReference type="GO" id="GO:0005634">
    <property type="term" value="C:nucleus"/>
    <property type="evidence" value="ECO:0007669"/>
    <property type="project" value="UniProtKB-SubCell"/>
</dbReference>
<evidence type="ECO:0000256" key="4">
    <source>
        <dbReference type="ARBA" id="ARBA00022490"/>
    </source>
</evidence>
<evidence type="ECO:0000256" key="7">
    <source>
        <dbReference type="SAM" id="Coils"/>
    </source>
</evidence>
<keyword evidence="4" id="KW-0963">Cytoplasm</keyword>
<feature type="compositionally biased region" description="Basic and acidic residues" evidence="8">
    <location>
        <begin position="227"/>
        <end position="237"/>
    </location>
</feature>
<feature type="compositionally biased region" description="Basic and acidic residues" evidence="8">
    <location>
        <begin position="533"/>
        <end position="550"/>
    </location>
</feature>
<evidence type="ECO:0000256" key="2">
    <source>
        <dbReference type="ARBA" id="ARBA00004496"/>
    </source>
</evidence>
<comment type="similarity">
    <text evidence="3">Belongs to the NEMF family.</text>
</comment>
<dbReference type="PANTHER" id="PTHR15239">
    <property type="entry name" value="NUCLEAR EXPORT MEDIATOR FACTOR NEMF"/>
    <property type="match status" value="1"/>
</dbReference>
<dbReference type="AlphaFoldDB" id="A0A138ZXY6"/>
<dbReference type="Gene3D" id="2.30.310.10">
    <property type="entry name" value="ibrinogen binding protein from staphylococcus aureus domain"/>
    <property type="match status" value="1"/>
</dbReference>
<feature type="compositionally biased region" description="Acidic residues" evidence="8">
    <location>
        <begin position="518"/>
        <end position="532"/>
    </location>
</feature>
<dbReference type="OMA" id="MFLEFFA"/>
<keyword evidence="6" id="KW-0539">Nucleus</keyword>
<gene>
    <name evidence="11" type="ORF">M427DRAFT_75647</name>
</gene>
<organism evidence="11 12">
    <name type="scientific">Gonapodya prolifera (strain JEL478)</name>
    <name type="common">Monoblepharis prolifera</name>
    <dbReference type="NCBI Taxonomy" id="1344416"/>
    <lineage>
        <taxon>Eukaryota</taxon>
        <taxon>Fungi</taxon>
        <taxon>Fungi incertae sedis</taxon>
        <taxon>Chytridiomycota</taxon>
        <taxon>Chytridiomycota incertae sedis</taxon>
        <taxon>Monoblepharidomycetes</taxon>
        <taxon>Monoblepharidales</taxon>
        <taxon>Gonapodyaceae</taxon>
        <taxon>Gonapodya</taxon>
    </lineage>
</organism>
<comment type="subcellular location">
    <subcellularLocation>
        <location evidence="2">Cytoplasm</location>
    </subcellularLocation>
    <subcellularLocation>
        <location evidence="1">Nucleus</location>
    </subcellularLocation>
</comment>
<evidence type="ECO:0000259" key="10">
    <source>
        <dbReference type="Pfam" id="PF11923"/>
    </source>
</evidence>
<feature type="region of interest" description="Disordered" evidence="8">
    <location>
        <begin position="513"/>
        <end position="554"/>
    </location>
</feature>
<dbReference type="OrthoDB" id="207084at2759"/>
<dbReference type="Pfam" id="PF11923">
    <property type="entry name" value="NFACT-C"/>
    <property type="match status" value="1"/>
</dbReference>
<accession>A0A138ZXY6</accession>
<evidence type="ECO:0000256" key="8">
    <source>
        <dbReference type="SAM" id="MobiDB-lite"/>
    </source>
</evidence>
<dbReference type="Pfam" id="PF05670">
    <property type="entry name" value="NFACT-R_1"/>
    <property type="match status" value="1"/>
</dbReference>
<dbReference type="InterPro" id="IPR021846">
    <property type="entry name" value="NFACT-C"/>
</dbReference>
<dbReference type="InterPro" id="IPR051608">
    <property type="entry name" value="RQC_Subunit_NEMF"/>
</dbReference>
<evidence type="ECO:0000313" key="12">
    <source>
        <dbReference type="Proteomes" id="UP000070544"/>
    </source>
</evidence>
<dbReference type="GO" id="GO:1990116">
    <property type="term" value="P:ribosome-associated ubiquitin-dependent protein catabolic process"/>
    <property type="evidence" value="ECO:0007669"/>
    <property type="project" value="TreeGrafter"/>
</dbReference>
<evidence type="ECO:0000313" key="11">
    <source>
        <dbReference type="EMBL" id="KXS09301.1"/>
    </source>
</evidence>
<feature type="compositionally biased region" description="Basic and acidic residues" evidence="8">
    <location>
        <begin position="953"/>
        <end position="962"/>
    </location>
</feature>
<dbReference type="STRING" id="1344416.A0A138ZXY6"/>
<dbReference type="GO" id="GO:0000049">
    <property type="term" value="F:tRNA binding"/>
    <property type="evidence" value="ECO:0007669"/>
    <property type="project" value="TreeGrafter"/>
</dbReference>
<reference evidence="11 12" key="1">
    <citation type="journal article" date="2015" name="Genome Biol. Evol.">
        <title>Phylogenomic analyses indicate that early fungi evolved digesting cell walls of algal ancestors of land plants.</title>
        <authorList>
            <person name="Chang Y."/>
            <person name="Wang S."/>
            <person name="Sekimoto S."/>
            <person name="Aerts A.L."/>
            <person name="Choi C."/>
            <person name="Clum A."/>
            <person name="LaButti K.M."/>
            <person name="Lindquist E.A."/>
            <person name="Yee Ngan C."/>
            <person name="Ohm R.A."/>
            <person name="Salamov A.A."/>
            <person name="Grigoriev I.V."/>
            <person name="Spatafora J.W."/>
            <person name="Berbee M.L."/>
        </authorList>
    </citation>
    <scope>NUCLEOTIDE SEQUENCE [LARGE SCALE GENOMIC DNA]</scope>
    <source>
        <strain evidence="11 12">JEL478</strain>
    </source>
</reference>
<dbReference type="FunFam" id="2.30.310.10:FF:000001">
    <property type="entry name" value="Nuclear export mediator factor Nemf"/>
    <property type="match status" value="1"/>
</dbReference>
<dbReference type="EMBL" id="KQ965871">
    <property type="protein sequence ID" value="KXS09301.1"/>
    <property type="molecule type" value="Genomic_DNA"/>
</dbReference>
<name>A0A138ZXY6_GONPJ</name>
<dbReference type="GO" id="GO:0005737">
    <property type="term" value="C:cytoplasm"/>
    <property type="evidence" value="ECO:0007669"/>
    <property type="project" value="UniProtKB-SubCell"/>
</dbReference>
<feature type="domain" description="NFACT protein C-terminal" evidence="10">
    <location>
        <begin position="1057"/>
        <end position="1147"/>
    </location>
</feature>
<feature type="compositionally biased region" description="Acidic residues" evidence="8">
    <location>
        <begin position="840"/>
        <end position="850"/>
    </location>
</feature>
<feature type="region of interest" description="Disordered" evidence="8">
    <location>
        <begin position="840"/>
        <end position="1042"/>
    </location>
</feature>
<evidence type="ECO:0000256" key="5">
    <source>
        <dbReference type="ARBA" id="ARBA00023054"/>
    </source>
</evidence>
<evidence type="ECO:0000256" key="3">
    <source>
        <dbReference type="ARBA" id="ARBA00008318"/>
    </source>
</evidence>
<evidence type="ECO:0000256" key="1">
    <source>
        <dbReference type="ARBA" id="ARBA00004123"/>
    </source>
</evidence>
<dbReference type="Proteomes" id="UP000070544">
    <property type="component" value="Unassembled WGS sequence"/>
</dbReference>
<sequence length="1162" mass="127133">MKNRFTALDIRAVIGDLKPRLVGLRLANVYDINPKTYLWKFAAGGEKVVLLTESGIRVHSTIFAHNKSATPSGFSSKLRKHLRSRRLTDIRQLGYDRIVDMKFGDGEAAYHVLIELFASGNIILTDHTFRIIALLRVVTLEVPSGAQSTSTKKVEGETDAEKETFRMAVGEIYEVGFAREFAPMTDERLREILTLPTKPVDDPAAPALPAEERAEASQANMNPGKGKGGDDRKKDGKGGAQQKGKSAGKRAVKQREDVTPTLRKWLKEKAVADFSPVMIDSVLHDASVEATVRVDEVDTSDTSPQSIFSRLLHSFEGMNALLLTIGEKECEGWIVLKDETKPTESPAGDSLRFSAPAPDAAASARQGDGQAFEEFHPFAPSHLAHLPLRRFPTFSGAADEFFSLWEHSKLRTRAEQAETVARRRVEQARKEHEARIAGLTAAQEQSIKIAQAVERHLDEVERVLAVVRSYLAAGFDWRDLEREVEEGKRRGSPEAMMVEKLKLSEGLVTVKLPHPDAEDHESDDESFSETESEGDRDGSENEGQRSRAADRQSPSSVLVDLDVNLGGYANAKKYYDARRQALQKQEKTMAATTKALKASERKAAADIKAAQAARVTATSTRPQTYRKPNWFEQFHWFISSENYLIVGGKDASQNELLVKKHLKPGDVYVHADLHGAASVVIKNPYQFDPVKDEGLPPPPPGTNRETPIPPQTLLQAGTMAVCTSGAWDSKVITSAWWVHPDQVSKTAPTGEYLTAGSFMIRGKKNWLPPVQLVYGFALLFRVEEGNVLAHLWDRRPWGRGDSAEEYKAVATVSTNADDEASSIGGDANEDIDVVGQEQEVELDGGDDGGEENITAAEQPGEEQPSEPTLEVQEHEGAGSDSEGELNTAGGEEVVEAADAGDAVNEQGTAVEENETDRPSSGPNRRLTAKERRDLKKGKQNQASSIPEGGSADKGARSSKERQPSTQNVRGKRGKLKKMQEKYADQDDDEREIALKLLGAAKSEPPTKAPTENKPGRGVKSAPPQRSSGQPPRAPPEPAIAAFDDEDDGEAVPAVTSEVALIDQLTGTPSGTDDLIYAIPVCGPWNALQRYKYKVKLVPGAVKRGKAARSAVSQFQKDAQSESPQEKEIVRIVQEMDAINAMLPKVKMLMTQTDNKGGKKSKR</sequence>
<feature type="region of interest" description="Disordered" evidence="8">
    <location>
        <begin position="194"/>
        <end position="256"/>
    </location>
</feature>
<feature type="compositionally biased region" description="Low complexity" evidence="8">
    <location>
        <begin position="888"/>
        <end position="903"/>
    </location>
</feature>
<protein>
    <submittedName>
        <fullName evidence="11">DUF814-domain-containing protein</fullName>
    </submittedName>
</protein>
<evidence type="ECO:0000259" key="9">
    <source>
        <dbReference type="Pfam" id="PF05670"/>
    </source>
</evidence>
<dbReference type="GO" id="GO:0072344">
    <property type="term" value="P:rescue of stalled ribosome"/>
    <property type="evidence" value="ECO:0007669"/>
    <property type="project" value="TreeGrafter"/>
</dbReference>
<dbReference type="GO" id="GO:1990112">
    <property type="term" value="C:RQC complex"/>
    <property type="evidence" value="ECO:0007669"/>
    <property type="project" value="TreeGrafter"/>
</dbReference>
<keyword evidence="12" id="KW-1185">Reference proteome</keyword>
<feature type="domain" description="NFACT RNA-binding" evidence="9">
    <location>
        <begin position="634"/>
        <end position="762"/>
    </location>
</feature>
<proteinExistence type="inferred from homology"/>
<feature type="coiled-coil region" evidence="7">
    <location>
        <begin position="411"/>
        <end position="442"/>
    </location>
</feature>